<evidence type="ECO:0000313" key="11">
    <source>
        <dbReference type="EMBL" id="KFX69785.1"/>
    </source>
</evidence>
<keyword evidence="3" id="KW-1134">Transmembrane beta strand</keyword>
<dbReference type="RefSeq" id="WP_025165034.1">
    <property type="nucleotide sequence ID" value="NZ_AWSQ01000002.1"/>
</dbReference>
<dbReference type="InterPro" id="IPR010131">
    <property type="entry name" value="MdtP/NodT-like"/>
</dbReference>
<dbReference type="Pfam" id="PF02321">
    <property type="entry name" value="OEP"/>
    <property type="match status" value="2"/>
</dbReference>
<evidence type="ECO:0000256" key="8">
    <source>
        <dbReference type="ARBA" id="ARBA00023288"/>
    </source>
</evidence>
<dbReference type="STRING" id="1395571.TMS3_0109725"/>
<evidence type="ECO:0000256" key="1">
    <source>
        <dbReference type="ARBA" id="ARBA00004442"/>
    </source>
</evidence>
<evidence type="ECO:0000256" key="4">
    <source>
        <dbReference type="ARBA" id="ARBA00022692"/>
    </source>
</evidence>
<proteinExistence type="inferred from homology"/>
<dbReference type="OrthoDB" id="5607838at2"/>
<accession>A0A0A1YIQ1</accession>
<keyword evidence="10" id="KW-0732">Signal</keyword>
<feature type="signal peptide" evidence="10">
    <location>
        <begin position="1"/>
        <end position="29"/>
    </location>
</feature>
<dbReference type="eggNOG" id="COG1538">
    <property type="taxonomic scope" value="Bacteria"/>
</dbReference>
<comment type="subcellular location">
    <subcellularLocation>
        <location evidence="1">Cell outer membrane</location>
    </subcellularLocation>
</comment>
<dbReference type="Proteomes" id="UP000030063">
    <property type="component" value="Unassembled WGS sequence"/>
</dbReference>
<dbReference type="PANTHER" id="PTHR30203:SF24">
    <property type="entry name" value="BLR4935 PROTEIN"/>
    <property type="match status" value="1"/>
</dbReference>
<dbReference type="Gene3D" id="1.20.1600.10">
    <property type="entry name" value="Outer membrane efflux proteins (OEP)"/>
    <property type="match status" value="1"/>
</dbReference>
<name>A0A0A1YIQ1_9PSED</name>
<keyword evidence="8" id="KW-0449">Lipoprotein</keyword>
<dbReference type="EMBL" id="AWSQ01000002">
    <property type="protein sequence ID" value="KFX69785.1"/>
    <property type="molecule type" value="Genomic_DNA"/>
</dbReference>
<organism evidence="11 12">
    <name type="scientific">Pseudomonas taeanensis MS-3</name>
    <dbReference type="NCBI Taxonomy" id="1395571"/>
    <lineage>
        <taxon>Bacteria</taxon>
        <taxon>Pseudomonadati</taxon>
        <taxon>Pseudomonadota</taxon>
        <taxon>Gammaproteobacteria</taxon>
        <taxon>Pseudomonadales</taxon>
        <taxon>Pseudomonadaceae</taxon>
        <taxon>Pseudomonas</taxon>
    </lineage>
</organism>
<dbReference type="PANTHER" id="PTHR30203">
    <property type="entry name" value="OUTER MEMBRANE CATION EFFLUX PROTEIN"/>
    <property type="match status" value="1"/>
</dbReference>
<keyword evidence="12" id="KW-1185">Reference proteome</keyword>
<keyword evidence="6" id="KW-0564">Palmitate</keyword>
<evidence type="ECO:0000256" key="7">
    <source>
        <dbReference type="ARBA" id="ARBA00023237"/>
    </source>
</evidence>
<dbReference type="InterPro" id="IPR003423">
    <property type="entry name" value="OMP_efflux"/>
</dbReference>
<comment type="caution">
    <text evidence="11">The sequence shown here is derived from an EMBL/GenBank/DDBJ whole genome shotgun (WGS) entry which is preliminary data.</text>
</comment>
<protein>
    <submittedName>
        <fullName evidence="11">Cytochrome C</fullName>
    </submittedName>
</protein>
<feature type="coiled-coil region" evidence="9">
    <location>
        <begin position="310"/>
        <end position="352"/>
    </location>
</feature>
<evidence type="ECO:0000256" key="5">
    <source>
        <dbReference type="ARBA" id="ARBA00023136"/>
    </source>
</evidence>
<feature type="coiled-coil region" evidence="9">
    <location>
        <begin position="109"/>
        <end position="136"/>
    </location>
</feature>
<gene>
    <name evidence="11" type="ORF">TMS3_0109725</name>
</gene>
<comment type="similarity">
    <text evidence="2">Belongs to the outer membrane factor (OMF) (TC 1.B.17) family.</text>
</comment>
<reference evidence="11 12" key="1">
    <citation type="journal article" date="2014" name="Genome Announc.">
        <title>Draft Genome Sequence of Petroleum Oil-Degrading Marine Bacterium Pseudomonas taeanensis Strain MS-3, Isolated from a Crude Oil-Contaminated Seashore.</title>
        <authorList>
            <person name="Lee S.Y."/>
            <person name="Kim S.H."/>
            <person name="Lee D.G."/>
            <person name="Shin S."/>
            <person name="Yun S.H."/>
            <person name="Choi C.W."/>
            <person name="Chung Y.H."/>
            <person name="Choi J.S."/>
            <person name="Kahng H.Y."/>
            <person name="Kim S.I."/>
        </authorList>
    </citation>
    <scope>NUCLEOTIDE SEQUENCE [LARGE SCALE GENOMIC DNA]</scope>
    <source>
        <strain evidence="11 12">MS-3</strain>
    </source>
</reference>
<evidence type="ECO:0000256" key="6">
    <source>
        <dbReference type="ARBA" id="ARBA00023139"/>
    </source>
</evidence>
<keyword evidence="4" id="KW-0812">Transmembrane</keyword>
<evidence type="ECO:0000256" key="3">
    <source>
        <dbReference type="ARBA" id="ARBA00022452"/>
    </source>
</evidence>
<evidence type="ECO:0000256" key="10">
    <source>
        <dbReference type="SAM" id="SignalP"/>
    </source>
</evidence>
<evidence type="ECO:0000256" key="2">
    <source>
        <dbReference type="ARBA" id="ARBA00007613"/>
    </source>
</evidence>
<evidence type="ECO:0000256" key="9">
    <source>
        <dbReference type="SAM" id="Coils"/>
    </source>
</evidence>
<keyword evidence="5" id="KW-0472">Membrane</keyword>
<dbReference type="GO" id="GO:0016020">
    <property type="term" value="C:membrane"/>
    <property type="evidence" value="ECO:0007669"/>
    <property type="project" value="UniProtKB-SubCell"/>
</dbReference>
<dbReference type="GO" id="GO:0015562">
    <property type="term" value="F:efflux transmembrane transporter activity"/>
    <property type="evidence" value="ECO:0007669"/>
    <property type="project" value="InterPro"/>
</dbReference>
<keyword evidence="9" id="KW-0175">Coiled coil</keyword>
<keyword evidence="7" id="KW-0998">Cell outer membrane</keyword>
<sequence>MNFRRYCNGRPLFALLSVCVLGWPGLASALTLAEALRQAEHEAPSLAAQAAQVDAARSNAIPAGALPDPKLLLGVQNFPVGGDNRGKLNADFMTMQMVGVMQEVPNRDKRRARVEVAQAGVERASLEQRIERLKVRRETALAWISALAVEQKLGLFQTLYAENELLSKAVRARIAGGGGLASDSVGPKQEAALLAEQEDELLQSRTQQRAALRRWIGSRASEPLSGRLPNWPVDAQHYQRNLQHHPELAVFEPMTDEAQAEVRQAMAEKKSDWSWELAYQKRGAAFGDMMSVQFSFDLPLFPGSRQNPRIAAKQAQLSQLEAEREASEREHAQQLEDDLAEYRRLHRALERSRQTLVPLAEEKVKLSLAGYRAGANDLASVISARRELIEARLKQIDFEQQRALTSARLYFAYEGAGQ</sequence>
<dbReference type="SUPFAM" id="SSF56954">
    <property type="entry name" value="Outer membrane efflux proteins (OEP)"/>
    <property type="match status" value="1"/>
</dbReference>
<feature type="chain" id="PRO_5001996108" evidence="10">
    <location>
        <begin position="30"/>
        <end position="418"/>
    </location>
</feature>
<evidence type="ECO:0000313" key="12">
    <source>
        <dbReference type="Proteomes" id="UP000030063"/>
    </source>
</evidence>
<dbReference type="AlphaFoldDB" id="A0A0A1YIQ1"/>